<organism evidence="7">
    <name type="scientific">marine metagenome</name>
    <dbReference type="NCBI Taxonomy" id="408172"/>
    <lineage>
        <taxon>unclassified sequences</taxon>
        <taxon>metagenomes</taxon>
        <taxon>ecological metagenomes</taxon>
    </lineage>
</organism>
<dbReference type="Pfam" id="PF01243">
    <property type="entry name" value="PNPOx_N"/>
    <property type="match status" value="1"/>
</dbReference>
<dbReference type="PANTHER" id="PTHR10851:SF0">
    <property type="entry name" value="PYRIDOXINE-5'-PHOSPHATE OXIDASE"/>
    <property type="match status" value="1"/>
</dbReference>
<feature type="region of interest" description="Disordered" evidence="5">
    <location>
        <begin position="127"/>
        <end position="146"/>
    </location>
</feature>
<evidence type="ECO:0000256" key="4">
    <source>
        <dbReference type="ARBA" id="ARBA00023002"/>
    </source>
</evidence>
<feature type="compositionally biased region" description="Polar residues" evidence="5">
    <location>
        <begin position="132"/>
        <end position="146"/>
    </location>
</feature>
<dbReference type="InterPro" id="IPR000659">
    <property type="entry name" value="Pyridox_Oxase"/>
</dbReference>
<evidence type="ECO:0000313" key="7">
    <source>
        <dbReference type="EMBL" id="SVC44983.1"/>
    </source>
</evidence>
<proteinExistence type="predicted"/>
<feature type="non-terminal residue" evidence="7">
    <location>
        <position position="146"/>
    </location>
</feature>
<evidence type="ECO:0000259" key="6">
    <source>
        <dbReference type="Pfam" id="PF01243"/>
    </source>
</evidence>
<dbReference type="PANTHER" id="PTHR10851">
    <property type="entry name" value="PYRIDOXINE-5-PHOSPHATE OXIDASE"/>
    <property type="match status" value="1"/>
</dbReference>
<dbReference type="GO" id="GO:0008615">
    <property type="term" value="P:pyridoxine biosynthetic process"/>
    <property type="evidence" value="ECO:0007669"/>
    <property type="project" value="InterPro"/>
</dbReference>
<feature type="domain" description="Pyridoxamine 5'-phosphate oxidase N-terminal" evidence="6">
    <location>
        <begin position="34"/>
        <end position="143"/>
    </location>
</feature>
<comment type="cofactor">
    <cofactor evidence="1">
        <name>FMN</name>
        <dbReference type="ChEBI" id="CHEBI:58210"/>
    </cofactor>
</comment>
<dbReference type="GO" id="GO:0010181">
    <property type="term" value="F:FMN binding"/>
    <property type="evidence" value="ECO:0007669"/>
    <property type="project" value="InterPro"/>
</dbReference>
<keyword evidence="2" id="KW-0285">Flavoprotein</keyword>
<keyword evidence="3" id="KW-0288">FMN</keyword>
<dbReference type="AlphaFoldDB" id="A0A382M7P9"/>
<dbReference type="InterPro" id="IPR012349">
    <property type="entry name" value="Split_barrel_FMN-bd"/>
</dbReference>
<sequence>MSIVSPSLRKEYTQSKLLETDLESNPFSQFRKWFDEAVSTGLPLPNAMTLATVKKDQTPASRIVLLKELDDCGFVFFTNYQSAKSDELAHQSKASLLFWWVSQERQVRIEGVTEKISASESEEYFATRPRDSQLSAWASNQSHPVS</sequence>
<dbReference type="EMBL" id="UINC01091873">
    <property type="protein sequence ID" value="SVC44983.1"/>
    <property type="molecule type" value="Genomic_DNA"/>
</dbReference>
<keyword evidence="4" id="KW-0560">Oxidoreductase</keyword>
<dbReference type="InterPro" id="IPR011576">
    <property type="entry name" value="Pyridox_Oxase_N"/>
</dbReference>
<dbReference type="Gene3D" id="2.30.110.10">
    <property type="entry name" value="Electron Transport, Fmn-binding Protein, Chain A"/>
    <property type="match status" value="1"/>
</dbReference>
<evidence type="ECO:0000256" key="3">
    <source>
        <dbReference type="ARBA" id="ARBA00022643"/>
    </source>
</evidence>
<gene>
    <name evidence="7" type="ORF">METZ01_LOCUS297837</name>
</gene>
<dbReference type="NCBIfam" id="NF004231">
    <property type="entry name" value="PRK05679.1"/>
    <property type="match status" value="1"/>
</dbReference>
<evidence type="ECO:0000256" key="1">
    <source>
        <dbReference type="ARBA" id="ARBA00001917"/>
    </source>
</evidence>
<evidence type="ECO:0000256" key="5">
    <source>
        <dbReference type="SAM" id="MobiDB-lite"/>
    </source>
</evidence>
<name>A0A382M7P9_9ZZZZ</name>
<reference evidence="7" key="1">
    <citation type="submission" date="2018-05" db="EMBL/GenBank/DDBJ databases">
        <authorList>
            <person name="Lanie J.A."/>
            <person name="Ng W.-L."/>
            <person name="Kazmierczak K.M."/>
            <person name="Andrzejewski T.M."/>
            <person name="Davidsen T.M."/>
            <person name="Wayne K.J."/>
            <person name="Tettelin H."/>
            <person name="Glass J.I."/>
            <person name="Rusch D."/>
            <person name="Podicherti R."/>
            <person name="Tsui H.-C.T."/>
            <person name="Winkler M.E."/>
        </authorList>
    </citation>
    <scope>NUCLEOTIDE SEQUENCE</scope>
</reference>
<dbReference type="GO" id="GO:0004733">
    <property type="term" value="F:pyridoxamine phosphate oxidase activity"/>
    <property type="evidence" value="ECO:0007669"/>
    <property type="project" value="InterPro"/>
</dbReference>
<evidence type="ECO:0000256" key="2">
    <source>
        <dbReference type="ARBA" id="ARBA00022630"/>
    </source>
</evidence>
<dbReference type="SUPFAM" id="SSF50475">
    <property type="entry name" value="FMN-binding split barrel"/>
    <property type="match status" value="1"/>
</dbReference>
<protein>
    <recommendedName>
        <fullName evidence="6">Pyridoxamine 5'-phosphate oxidase N-terminal domain-containing protein</fullName>
    </recommendedName>
</protein>
<accession>A0A382M7P9</accession>